<evidence type="ECO:0000313" key="2">
    <source>
        <dbReference type="Proteomes" id="UP000075880"/>
    </source>
</evidence>
<dbReference type="AlphaFoldDB" id="A0AAG5D3S8"/>
<sequence>MHFVADRQWKSFVAEQSRLECKANSFTELTCFRKYRTIPRIKRGFLLR</sequence>
<dbReference type="EnsemblMetazoa" id="ENSAATROPT006082">
    <property type="protein sequence ID" value="ENSAATROPP005534"/>
    <property type="gene ID" value="ENSAATROPG004925"/>
</dbReference>
<keyword evidence="2" id="KW-1185">Reference proteome</keyword>
<dbReference type="Proteomes" id="UP000075880">
    <property type="component" value="Unassembled WGS sequence"/>
</dbReference>
<proteinExistence type="predicted"/>
<reference evidence="1" key="1">
    <citation type="submission" date="2024-04" db="UniProtKB">
        <authorList>
            <consortium name="EnsemblMetazoa"/>
        </authorList>
    </citation>
    <scope>IDENTIFICATION</scope>
    <source>
        <strain evidence="1">EBRO</strain>
    </source>
</reference>
<name>A0AAG5D3S8_ANOAO</name>
<organism evidence="1 2">
    <name type="scientific">Anopheles atroparvus</name>
    <name type="common">European mosquito</name>
    <dbReference type="NCBI Taxonomy" id="41427"/>
    <lineage>
        <taxon>Eukaryota</taxon>
        <taxon>Metazoa</taxon>
        <taxon>Ecdysozoa</taxon>
        <taxon>Arthropoda</taxon>
        <taxon>Hexapoda</taxon>
        <taxon>Insecta</taxon>
        <taxon>Pterygota</taxon>
        <taxon>Neoptera</taxon>
        <taxon>Endopterygota</taxon>
        <taxon>Diptera</taxon>
        <taxon>Nematocera</taxon>
        <taxon>Culicoidea</taxon>
        <taxon>Culicidae</taxon>
        <taxon>Anophelinae</taxon>
        <taxon>Anopheles</taxon>
    </lineage>
</organism>
<evidence type="ECO:0000313" key="1">
    <source>
        <dbReference type="EnsemblMetazoa" id="ENSAATROPP005534"/>
    </source>
</evidence>
<accession>A0AAG5D3S8</accession>
<protein>
    <submittedName>
        <fullName evidence="1">Uncharacterized protein</fullName>
    </submittedName>
</protein>